<evidence type="ECO:0000313" key="10">
    <source>
        <dbReference type="Proteomes" id="UP000275137"/>
    </source>
</evidence>
<evidence type="ECO:0000256" key="4">
    <source>
        <dbReference type="ARBA" id="ARBA00023110"/>
    </source>
</evidence>
<comment type="caution">
    <text evidence="9">The sequence shown here is derived from an EMBL/GenBank/DDBJ whole genome shotgun (WGS) entry which is preliminary data.</text>
</comment>
<dbReference type="EMBL" id="RJVP01000001">
    <property type="protein sequence ID" value="ROH88424.1"/>
    <property type="molecule type" value="Genomic_DNA"/>
</dbReference>
<feature type="signal peptide" evidence="7">
    <location>
        <begin position="1"/>
        <end position="22"/>
    </location>
</feature>
<evidence type="ECO:0000256" key="7">
    <source>
        <dbReference type="SAM" id="SignalP"/>
    </source>
</evidence>
<feature type="domain" description="PpiC" evidence="8">
    <location>
        <begin position="126"/>
        <end position="217"/>
    </location>
</feature>
<evidence type="ECO:0000256" key="1">
    <source>
        <dbReference type="ARBA" id="ARBA00000971"/>
    </source>
</evidence>
<dbReference type="Proteomes" id="UP000275137">
    <property type="component" value="Unassembled WGS sequence"/>
</dbReference>
<keyword evidence="5 6" id="KW-0413">Isomerase</keyword>
<evidence type="ECO:0000256" key="6">
    <source>
        <dbReference type="PROSITE-ProRule" id="PRU00278"/>
    </source>
</evidence>
<evidence type="ECO:0000256" key="5">
    <source>
        <dbReference type="ARBA" id="ARBA00023235"/>
    </source>
</evidence>
<keyword evidence="7" id="KW-0732">Signal</keyword>
<comment type="similarity">
    <text evidence="2">Belongs to the PpiC/parvulin rotamase family.</text>
</comment>
<dbReference type="EC" id="5.2.1.8" evidence="3"/>
<gene>
    <name evidence="9" type="ORF">ED236_02940</name>
</gene>
<evidence type="ECO:0000256" key="2">
    <source>
        <dbReference type="ARBA" id="ARBA00007656"/>
    </source>
</evidence>
<dbReference type="RefSeq" id="WP_123236416.1">
    <property type="nucleotide sequence ID" value="NZ_RJVP01000001.1"/>
</dbReference>
<feature type="chain" id="PRO_5018283841" description="peptidylprolyl isomerase" evidence="7">
    <location>
        <begin position="23"/>
        <end position="262"/>
    </location>
</feature>
<dbReference type="InterPro" id="IPR000297">
    <property type="entry name" value="PPIase_PpiC"/>
</dbReference>
<keyword evidence="10" id="KW-1185">Reference proteome</keyword>
<dbReference type="InterPro" id="IPR023058">
    <property type="entry name" value="PPIase_PpiC_CS"/>
</dbReference>
<evidence type="ECO:0000259" key="8">
    <source>
        <dbReference type="PROSITE" id="PS50198"/>
    </source>
</evidence>
<dbReference type="InterPro" id="IPR046357">
    <property type="entry name" value="PPIase_dom_sf"/>
</dbReference>
<organism evidence="9 10">
    <name type="scientific">Pseudomethylobacillus aquaticus</name>
    <dbReference type="NCBI Taxonomy" id="2676064"/>
    <lineage>
        <taxon>Bacteria</taxon>
        <taxon>Pseudomonadati</taxon>
        <taxon>Pseudomonadota</taxon>
        <taxon>Betaproteobacteria</taxon>
        <taxon>Nitrosomonadales</taxon>
        <taxon>Methylophilaceae</taxon>
        <taxon>Pseudomethylobacillus</taxon>
    </lineage>
</organism>
<dbReference type="InterPro" id="IPR050245">
    <property type="entry name" value="PrsA_foldase"/>
</dbReference>
<dbReference type="InterPro" id="IPR027304">
    <property type="entry name" value="Trigger_fact/SurA_dom_sf"/>
</dbReference>
<dbReference type="SUPFAM" id="SSF109998">
    <property type="entry name" value="Triger factor/SurA peptide-binding domain-like"/>
    <property type="match status" value="1"/>
</dbReference>
<reference evidence="9 10" key="1">
    <citation type="submission" date="2018-10" db="EMBL/GenBank/DDBJ databases">
        <authorList>
            <person name="Chen W.-M."/>
        </authorList>
    </citation>
    <scope>NUCLEOTIDE SEQUENCE [LARGE SCALE GENOMIC DNA]</scope>
    <source>
        <strain evidence="9 10">H-5</strain>
    </source>
</reference>
<name>A0A3N0V741_9PROT</name>
<dbReference type="SUPFAM" id="SSF54534">
    <property type="entry name" value="FKBP-like"/>
    <property type="match status" value="1"/>
</dbReference>
<sequence>MKLRTRSLLAIVMLSLSQPLLAEVSVNGKAINQSLIDHINKEAVENGQKDPNFGRMVVDRLVANEIIYQEAVKIGINKLPDYVAREELARRELMMNLYVQDFVSKNPVTDAEVKAAYDKFKAEQSGKEYSARHILLGTEAEAKDVIAQLGKGADFAKLASEKSKDPGSKVKGGDLGWFSPAAMVKPFSEAASKLTKGSFTKTPVQTQYGWHVIKLENVRDAQIPTLDSVKDRLTKQLQQRKLEAKITDLRNKAKIVDSSAKK</sequence>
<dbReference type="PROSITE" id="PS50198">
    <property type="entry name" value="PPIC_PPIASE_2"/>
    <property type="match status" value="1"/>
</dbReference>
<keyword evidence="4 6" id="KW-0697">Rotamase</keyword>
<dbReference type="PANTHER" id="PTHR47245">
    <property type="entry name" value="PEPTIDYLPROLYL ISOMERASE"/>
    <property type="match status" value="1"/>
</dbReference>
<dbReference type="AlphaFoldDB" id="A0A3N0V741"/>
<comment type="catalytic activity">
    <reaction evidence="1">
        <text>[protein]-peptidylproline (omega=180) = [protein]-peptidylproline (omega=0)</text>
        <dbReference type="Rhea" id="RHEA:16237"/>
        <dbReference type="Rhea" id="RHEA-COMP:10747"/>
        <dbReference type="Rhea" id="RHEA-COMP:10748"/>
        <dbReference type="ChEBI" id="CHEBI:83833"/>
        <dbReference type="ChEBI" id="CHEBI:83834"/>
        <dbReference type="EC" id="5.2.1.8"/>
    </reaction>
</comment>
<dbReference type="Pfam" id="PF13616">
    <property type="entry name" value="Rotamase_3"/>
    <property type="match status" value="1"/>
</dbReference>
<dbReference type="PANTHER" id="PTHR47245:SF2">
    <property type="entry name" value="PEPTIDYL-PROLYL CIS-TRANS ISOMERASE HP_0175-RELATED"/>
    <property type="match status" value="1"/>
</dbReference>
<accession>A0A3N0V741</accession>
<dbReference type="Gene3D" id="3.10.50.40">
    <property type="match status" value="1"/>
</dbReference>
<proteinExistence type="inferred from homology"/>
<dbReference type="PROSITE" id="PS01096">
    <property type="entry name" value="PPIC_PPIASE_1"/>
    <property type="match status" value="1"/>
</dbReference>
<protein>
    <recommendedName>
        <fullName evidence="3">peptidylprolyl isomerase</fullName>
        <ecNumber evidence="3">5.2.1.8</ecNumber>
    </recommendedName>
</protein>
<evidence type="ECO:0000256" key="3">
    <source>
        <dbReference type="ARBA" id="ARBA00013194"/>
    </source>
</evidence>
<dbReference type="GO" id="GO:0003755">
    <property type="term" value="F:peptidyl-prolyl cis-trans isomerase activity"/>
    <property type="evidence" value="ECO:0007669"/>
    <property type="project" value="UniProtKB-KW"/>
</dbReference>
<evidence type="ECO:0000313" key="9">
    <source>
        <dbReference type="EMBL" id="ROH88424.1"/>
    </source>
</evidence>